<feature type="repeat" description="WD" evidence="6">
    <location>
        <begin position="451"/>
        <end position="494"/>
    </location>
</feature>
<keyword evidence="4" id="KW-0804">Transcription</keyword>
<keyword evidence="9" id="KW-1185">Reference proteome</keyword>
<dbReference type="Proteomes" id="UP001153269">
    <property type="component" value="Unassembled WGS sequence"/>
</dbReference>
<dbReference type="EMBL" id="CADEAL010004371">
    <property type="protein sequence ID" value="CAB1458099.1"/>
    <property type="molecule type" value="Genomic_DNA"/>
</dbReference>
<feature type="compositionally biased region" description="Basic and acidic residues" evidence="7">
    <location>
        <begin position="34"/>
        <end position="59"/>
    </location>
</feature>
<feature type="region of interest" description="Disordered" evidence="7">
    <location>
        <begin position="655"/>
        <end position="720"/>
    </location>
</feature>
<name>A0A9N7ZDR3_PLEPL</name>
<keyword evidence="3" id="KW-0677">Repeat</keyword>
<feature type="compositionally biased region" description="Basic and acidic residues" evidence="7">
    <location>
        <begin position="67"/>
        <end position="76"/>
    </location>
</feature>
<dbReference type="GO" id="GO:0005634">
    <property type="term" value="C:nucleus"/>
    <property type="evidence" value="ECO:0007669"/>
    <property type="project" value="UniProtKB-SubCell"/>
</dbReference>
<dbReference type="SUPFAM" id="SSF50978">
    <property type="entry name" value="WD40 repeat-like"/>
    <property type="match status" value="1"/>
</dbReference>
<comment type="caution">
    <text evidence="8">The sequence shown here is derived from an EMBL/GenBank/DDBJ whole genome shotgun (WGS) entry which is preliminary data.</text>
</comment>
<keyword evidence="2 6" id="KW-0853">WD repeat</keyword>
<dbReference type="PANTHER" id="PTHR15052:SF2">
    <property type="entry name" value="GENERAL TRANSCRIPTION FACTOR 3C POLYPEPTIDE 2"/>
    <property type="match status" value="1"/>
</dbReference>
<evidence type="ECO:0000256" key="3">
    <source>
        <dbReference type="ARBA" id="ARBA00022737"/>
    </source>
</evidence>
<dbReference type="PROSITE" id="PS00678">
    <property type="entry name" value="WD_REPEATS_1"/>
    <property type="match status" value="2"/>
</dbReference>
<dbReference type="GO" id="GO:0000127">
    <property type="term" value="C:transcription factor TFIIIC complex"/>
    <property type="evidence" value="ECO:0007669"/>
    <property type="project" value="TreeGrafter"/>
</dbReference>
<reference evidence="8" key="1">
    <citation type="submission" date="2020-03" db="EMBL/GenBank/DDBJ databases">
        <authorList>
            <person name="Weist P."/>
        </authorList>
    </citation>
    <scope>NUCLEOTIDE SEQUENCE</scope>
</reference>
<dbReference type="AlphaFoldDB" id="A0A9N7ZDR3"/>
<dbReference type="Gene3D" id="2.130.10.10">
    <property type="entry name" value="YVTN repeat-like/Quinoprotein amine dehydrogenase"/>
    <property type="match status" value="1"/>
</dbReference>
<gene>
    <name evidence="8" type="ORF">PLEPLA_LOCUS45928</name>
</gene>
<feature type="compositionally biased region" description="Acidic residues" evidence="7">
    <location>
        <begin position="664"/>
        <end position="690"/>
    </location>
</feature>
<dbReference type="InterPro" id="IPR001680">
    <property type="entry name" value="WD40_rpt"/>
</dbReference>
<dbReference type="InterPro" id="IPR019775">
    <property type="entry name" value="WD40_repeat_CS"/>
</dbReference>
<keyword evidence="5" id="KW-0539">Nucleus</keyword>
<proteinExistence type="predicted"/>
<comment type="subcellular location">
    <subcellularLocation>
        <location evidence="1">Nucleus</location>
    </subcellularLocation>
</comment>
<dbReference type="PROSITE" id="PS50294">
    <property type="entry name" value="WD_REPEATS_REGION"/>
    <property type="match status" value="1"/>
</dbReference>
<feature type="region of interest" description="Disordered" evidence="7">
    <location>
        <begin position="116"/>
        <end position="197"/>
    </location>
</feature>
<evidence type="ECO:0000313" key="8">
    <source>
        <dbReference type="EMBL" id="CAB1458099.1"/>
    </source>
</evidence>
<feature type="region of interest" description="Disordered" evidence="7">
    <location>
        <begin position="1"/>
        <end position="102"/>
    </location>
</feature>
<dbReference type="PROSITE" id="PS50082">
    <property type="entry name" value="WD_REPEATS_2"/>
    <property type="match status" value="2"/>
</dbReference>
<dbReference type="InterPro" id="IPR052416">
    <property type="entry name" value="GTF3C_component"/>
</dbReference>
<organism evidence="8 9">
    <name type="scientific">Pleuronectes platessa</name>
    <name type="common">European plaice</name>
    <dbReference type="NCBI Taxonomy" id="8262"/>
    <lineage>
        <taxon>Eukaryota</taxon>
        <taxon>Metazoa</taxon>
        <taxon>Chordata</taxon>
        <taxon>Craniata</taxon>
        <taxon>Vertebrata</taxon>
        <taxon>Euteleostomi</taxon>
        <taxon>Actinopterygii</taxon>
        <taxon>Neopterygii</taxon>
        <taxon>Teleostei</taxon>
        <taxon>Neoteleostei</taxon>
        <taxon>Acanthomorphata</taxon>
        <taxon>Carangaria</taxon>
        <taxon>Pleuronectiformes</taxon>
        <taxon>Pleuronectoidei</taxon>
        <taxon>Pleuronectidae</taxon>
        <taxon>Pleuronectes</taxon>
    </lineage>
</organism>
<evidence type="ECO:0000256" key="6">
    <source>
        <dbReference type="PROSITE-ProRule" id="PRU00221"/>
    </source>
</evidence>
<dbReference type="GO" id="GO:0006383">
    <property type="term" value="P:transcription by RNA polymerase III"/>
    <property type="evidence" value="ECO:0007669"/>
    <property type="project" value="TreeGrafter"/>
</dbReference>
<feature type="compositionally biased region" description="Acidic residues" evidence="7">
    <location>
        <begin position="161"/>
        <end position="195"/>
    </location>
</feature>
<dbReference type="InterPro" id="IPR015943">
    <property type="entry name" value="WD40/YVTN_repeat-like_dom_sf"/>
</dbReference>
<protein>
    <recommendedName>
        <fullName evidence="10">General transcription factor IIIC, polypeptide 2, beta</fullName>
    </recommendedName>
</protein>
<sequence>MESTDPGPGQEKPSAENPELTPSSRGRQRKKNSKYADFETDDKEKEATDKAAQESDGKPQRKLRKSQQLERTELCSRKMGRHSQRGSIRKSSLHRKHWWQTHQLRRLREKMLFHLRRRSDRRPPQERCSYSSLESKVNKEAKGPKGSKARQGKKRKRASSSDDDDDDFVPGAEELEGEEMEEEEEEEVGESDSDLDFGGRPTGFHNRNNQVYSNARTNNGLTLRVMATVWSSFETTKKFREDHYSSWVFPEWVPSTSNWHLVSQSDVEKYLPQELRSAAFKVSRDGLRKEEASFQSLNRFEAVPAHRERWDMLLYAGGPCLGHGVVPDPGWSSGHTLWDVGMMEYNSSPDSQPALAYGLAQDKGFIWDLKWCPAGGWELPSCGRKAPFLPRLGLLAAASSSGVVTIYSLPHPAALRSNKKLPDSGNANQQLPIYQADAVLTLKLGSLKAPRLEHSGQVLSMDWLPEKPHNIIAIGFYDGVVGLWDLSTKSSLLQMRESDGSLTLLPFRCLLAHDHAVRALAFCPASRNLLVTAGEDRFIKTWDLKRLDHPVTVQKRYLTNEIQWPLNAPGYLLAQDAAYVAKGSHGVHFFDHYMQSVYAVPRTGSVWSISYTDWLNSVVTADSLGELIFSILPQITYNSPYIKRTIERRFPIYTTSQVPHATTEEETPEMGGAAEEEKEEEEKEGAEVAEQDPGSEAGDESVSENGREGRRGRNKTSAPLPFQTYKEAVKRFCLHHSDGNMLSFGGCEKQTTWKHMKDTELKSEMNLDEMQLGALHKVRFNPNMSCHIWVASGGQTGLVRLNCIRSMISPKIKDMILGNQNQFNALYSPTEQPGPVHTETEQL</sequence>
<evidence type="ECO:0000256" key="1">
    <source>
        <dbReference type="ARBA" id="ARBA00004123"/>
    </source>
</evidence>
<feature type="compositionally biased region" description="Basic residues" evidence="7">
    <location>
        <begin position="78"/>
        <end position="102"/>
    </location>
</feature>
<accession>A0A9N7ZDR3</accession>
<dbReference type="Pfam" id="PF00400">
    <property type="entry name" value="WD40"/>
    <property type="match status" value="1"/>
</dbReference>
<evidence type="ECO:0008006" key="10">
    <source>
        <dbReference type="Google" id="ProtNLM"/>
    </source>
</evidence>
<evidence type="ECO:0000313" key="9">
    <source>
        <dbReference type="Proteomes" id="UP001153269"/>
    </source>
</evidence>
<dbReference type="SMART" id="SM00320">
    <property type="entry name" value="WD40"/>
    <property type="match status" value="3"/>
</dbReference>
<dbReference type="InterPro" id="IPR036322">
    <property type="entry name" value="WD40_repeat_dom_sf"/>
</dbReference>
<evidence type="ECO:0000256" key="4">
    <source>
        <dbReference type="ARBA" id="ARBA00023163"/>
    </source>
</evidence>
<dbReference type="PANTHER" id="PTHR15052">
    <property type="entry name" value="RNA POLYMERASE III TRANSCRIPTION INITIATION FACTOR COMPLEX SUBUNIT"/>
    <property type="match status" value="1"/>
</dbReference>
<feature type="compositionally biased region" description="Basic residues" evidence="7">
    <location>
        <begin position="145"/>
        <end position="158"/>
    </location>
</feature>
<evidence type="ECO:0000256" key="7">
    <source>
        <dbReference type="SAM" id="MobiDB-lite"/>
    </source>
</evidence>
<evidence type="ECO:0000256" key="2">
    <source>
        <dbReference type="ARBA" id="ARBA00022574"/>
    </source>
</evidence>
<feature type="repeat" description="WD" evidence="6">
    <location>
        <begin position="510"/>
        <end position="545"/>
    </location>
</feature>
<evidence type="ECO:0000256" key="5">
    <source>
        <dbReference type="ARBA" id="ARBA00023242"/>
    </source>
</evidence>